<accession>A0ABS4CHR5</accession>
<dbReference type="Proteomes" id="UP000673375">
    <property type="component" value="Unassembled WGS sequence"/>
</dbReference>
<protein>
    <recommendedName>
        <fullName evidence="3">Transposase</fullName>
    </recommendedName>
</protein>
<sequence length="66" mass="7631">MFKNENQEITPNNNFKIPPFSIDPSGQKVYRYQHGKTTIFVKYKMGGESLETLLLKHFIGVINAEK</sequence>
<comment type="caution">
    <text evidence="1">The sequence shown here is derived from an EMBL/GenBank/DDBJ whole genome shotgun (WGS) entry which is preliminary data.</text>
</comment>
<evidence type="ECO:0000313" key="2">
    <source>
        <dbReference type="Proteomes" id="UP000673375"/>
    </source>
</evidence>
<name>A0ABS4CHR5_9ENTE</name>
<dbReference type="RefSeq" id="WP_209556990.1">
    <property type="nucleotide sequence ID" value="NZ_JAEDXU010000003.1"/>
</dbReference>
<evidence type="ECO:0000313" key="1">
    <source>
        <dbReference type="EMBL" id="MBP1046170.1"/>
    </source>
</evidence>
<dbReference type="EMBL" id="JAEDXU010000003">
    <property type="protein sequence ID" value="MBP1046170.1"/>
    <property type="molecule type" value="Genomic_DNA"/>
</dbReference>
<gene>
    <name evidence="1" type="ORF">I6N96_07730</name>
</gene>
<keyword evidence="2" id="KW-1185">Reference proteome</keyword>
<evidence type="ECO:0008006" key="3">
    <source>
        <dbReference type="Google" id="ProtNLM"/>
    </source>
</evidence>
<reference evidence="1 2" key="1">
    <citation type="submission" date="2020-12" db="EMBL/GenBank/DDBJ databases">
        <title>Vagococcus allomyrinae sp. nov. and Enterococcus lavae sp. nov., isolated from the larvae of Allomyrina dichotoma.</title>
        <authorList>
            <person name="Lee S.D."/>
        </authorList>
    </citation>
    <scope>NUCLEOTIDE SEQUENCE [LARGE SCALE GENOMIC DNA]</scope>
    <source>
        <strain evidence="1 2">BWM-S5</strain>
    </source>
</reference>
<proteinExistence type="predicted"/>
<organism evidence="1 2">
    <name type="scientific">Enterococcus larvae</name>
    <dbReference type="NCBI Taxonomy" id="2794352"/>
    <lineage>
        <taxon>Bacteria</taxon>
        <taxon>Bacillati</taxon>
        <taxon>Bacillota</taxon>
        <taxon>Bacilli</taxon>
        <taxon>Lactobacillales</taxon>
        <taxon>Enterococcaceae</taxon>
        <taxon>Enterococcus</taxon>
    </lineage>
</organism>